<keyword evidence="3" id="KW-1185">Reference proteome</keyword>
<reference evidence="2 3" key="1">
    <citation type="submission" date="2021-06" db="EMBL/GenBank/DDBJ databases">
        <title>Caerostris extrusa draft genome.</title>
        <authorList>
            <person name="Kono N."/>
            <person name="Arakawa K."/>
        </authorList>
    </citation>
    <scope>NUCLEOTIDE SEQUENCE [LARGE SCALE GENOMIC DNA]</scope>
</reference>
<comment type="caution">
    <text evidence="2">The sequence shown here is derived from an EMBL/GenBank/DDBJ whole genome shotgun (WGS) entry which is preliminary data.</text>
</comment>
<gene>
    <name evidence="2" type="ORF">CEXT_20861</name>
</gene>
<dbReference type="Proteomes" id="UP001054945">
    <property type="component" value="Unassembled WGS sequence"/>
</dbReference>
<proteinExistence type="predicted"/>
<evidence type="ECO:0000256" key="1">
    <source>
        <dbReference type="SAM" id="MobiDB-lite"/>
    </source>
</evidence>
<organism evidence="2 3">
    <name type="scientific">Caerostris extrusa</name>
    <name type="common">Bark spider</name>
    <name type="synonym">Caerostris bankana</name>
    <dbReference type="NCBI Taxonomy" id="172846"/>
    <lineage>
        <taxon>Eukaryota</taxon>
        <taxon>Metazoa</taxon>
        <taxon>Ecdysozoa</taxon>
        <taxon>Arthropoda</taxon>
        <taxon>Chelicerata</taxon>
        <taxon>Arachnida</taxon>
        <taxon>Araneae</taxon>
        <taxon>Araneomorphae</taxon>
        <taxon>Entelegynae</taxon>
        <taxon>Araneoidea</taxon>
        <taxon>Araneidae</taxon>
        <taxon>Caerostris</taxon>
    </lineage>
</organism>
<protein>
    <submittedName>
        <fullName evidence="2">Uncharacterized protein</fullName>
    </submittedName>
</protein>
<feature type="compositionally biased region" description="Basic and acidic residues" evidence="1">
    <location>
        <begin position="78"/>
        <end position="88"/>
    </location>
</feature>
<accession>A0AAV4NA99</accession>
<dbReference type="EMBL" id="BPLR01003136">
    <property type="protein sequence ID" value="GIX81511.1"/>
    <property type="molecule type" value="Genomic_DNA"/>
</dbReference>
<dbReference type="AlphaFoldDB" id="A0AAV4NA99"/>
<sequence>MMANLLLSSELFTLFQKIFTQEKQNLNNYLPSFGFRPEEFPAAMRSGASDTPEAARAERRNILLRHSFKVAARVKEGGPKRYEEEIGKKKAKLGNGL</sequence>
<feature type="region of interest" description="Disordered" evidence="1">
    <location>
        <begin position="78"/>
        <end position="97"/>
    </location>
</feature>
<name>A0AAV4NA99_CAEEX</name>
<evidence type="ECO:0000313" key="2">
    <source>
        <dbReference type="EMBL" id="GIX81511.1"/>
    </source>
</evidence>
<evidence type="ECO:0000313" key="3">
    <source>
        <dbReference type="Proteomes" id="UP001054945"/>
    </source>
</evidence>